<dbReference type="Pfam" id="PF13668">
    <property type="entry name" value="Ferritin_2"/>
    <property type="match status" value="1"/>
</dbReference>
<dbReference type="HOGENOM" id="CLU_028606_0_0_1"/>
<dbReference type="AlphaFoldDB" id="A0A0D0TFI4"/>
<name>A0A0D0TFI4_CRYGA</name>
<keyword evidence="1" id="KW-0732">Signal</keyword>
<reference evidence="2" key="1">
    <citation type="submission" date="2015-01" db="EMBL/GenBank/DDBJ databases">
        <title>The Genome Sequence of Cryptococcus gattii CA1280.</title>
        <authorList>
            <consortium name="The Broad Institute Genomics Platform"/>
            <person name="Cuomo C."/>
            <person name="Litvintseva A."/>
            <person name="Chen Y."/>
            <person name="Heitman J."/>
            <person name="Sun S."/>
            <person name="Springer D."/>
            <person name="Dromer F."/>
            <person name="Young S."/>
            <person name="Zeng Q."/>
            <person name="Gargeya S."/>
            <person name="Abouelleil A."/>
            <person name="Alvarado L."/>
            <person name="Chapman S.B."/>
            <person name="Gainer-Dewar J."/>
            <person name="Goldberg J."/>
            <person name="Griggs A."/>
            <person name="Gujja S."/>
            <person name="Hansen M."/>
            <person name="Howarth C."/>
            <person name="Imamovic A."/>
            <person name="Larimer J."/>
            <person name="Murphy C."/>
            <person name="Naylor J."/>
            <person name="Pearson M."/>
            <person name="Priest M."/>
            <person name="Roberts A."/>
            <person name="Saif S."/>
            <person name="Shea T."/>
            <person name="Sykes S."/>
            <person name="Wortman J."/>
            <person name="Nusbaum C."/>
            <person name="Birren B."/>
        </authorList>
    </citation>
    <scope>NUCLEOTIDE SEQUENCE [LARGE SCALE GENOMIC DNA]</scope>
    <source>
        <strain evidence="2">CA1280</strain>
    </source>
</reference>
<feature type="signal peptide" evidence="1">
    <location>
        <begin position="1"/>
        <end position="20"/>
    </location>
</feature>
<organism evidence="2">
    <name type="scientific">Cryptococcus bacillisporus CA1280</name>
    <dbReference type="NCBI Taxonomy" id="1296109"/>
    <lineage>
        <taxon>Eukaryota</taxon>
        <taxon>Fungi</taxon>
        <taxon>Dikarya</taxon>
        <taxon>Basidiomycota</taxon>
        <taxon>Agaricomycotina</taxon>
        <taxon>Tremellomycetes</taxon>
        <taxon>Tremellales</taxon>
        <taxon>Cryptococcaceae</taxon>
        <taxon>Cryptococcus</taxon>
        <taxon>Cryptococcus gattii species complex</taxon>
    </lineage>
</organism>
<dbReference type="InterPro" id="IPR039254">
    <property type="entry name" value="Rds1"/>
</dbReference>
<sequence>MLSASVLASVFALASTLVGAAPTGNVTASPPPQGGINTTANSSAPVYAPDSDFDYQSLSLALHQEYVELDLFHYGLARFSDAEFEQYGINAEQRFLIEFMADQEVGHATLISNMLGASGAAKPCTYNYSSAFQTVPEYIDFCQRLTRWGEAGVYGFLPHLDSRPAAQLLLQAITTEARQQMIFRQFEGLFPMPVYFEVGVPQAFSWTLLSRYITSCPGGNKPIQWNIFPALHVVNGPTGIDVGFQQEAYPNGGPAITHNRTALTYPGMQVELSWEAPGSFAGPYNQTTKVGAQVNLTNINSTDLHVAWISQLNTTYTPLNMTSNMTGTTIQPNATVFEETPNDQIVNGTSFIVIVSNPIHVTAFNLSLINDYIVAGPAIYQAS</sequence>
<evidence type="ECO:0000256" key="1">
    <source>
        <dbReference type="SAM" id="SignalP"/>
    </source>
</evidence>
<dbReference type="PANTHER" id="PTHR38705:SF1">
    <property type="entry name" value="PROTEIN RDS1"/>
    <property type="match status" value="1"/>
</dbReference>
<accession>A0A0D0TFI4</accession>
<protein>
    <recommendedName>
        <fullName evidence="3">Rds1 protein</fullName>
    </recommendedName>
</protein>
<gene>
    <name evidence="2" type="ORF">I312_05724</name>
</gene>
<evidence type="ECO:0000313" key="2">
    <source>
        <dbReference type="EMBL" id="KIR45157.1"/>
    </source>
</evidence>
<feature type="chain" id="PRO_5002238048" description="Rds1 protein" evidence="1">
    <location>
        <begin position="21"/>
        <end position="383"/>
    </location>
</feature>
<dbReference type="PANTHER" id="PTHR38705">
    <property type="entry name" value="PROTEIN RDS1"/>
    <property type="match status" value="1"/>
</dbReference>
<dbReference type="EMBL" id="KN847991">
    <property type="protein sequence ID" value="KIR45157.1"/>
    <property type="molecule type" value="Genomic_DNA"/>
</dbReference>
<proteinExistence type="predicted"/>
<dbReference type="OrthoDB" id="2098436at2759"/>
<evidence type="ECO:0008006" key="3">
    <source>
        <dbReference type="Google" id="ProtNLM"/>
    </source>
</evidence>